<dbReference type="PANTHER" id="PTHR30204:SF69">
    <property type="entry name" value="MERR-FAMILY TRANSCRIPTIONAL REGULATOR"/>
    <property type="match status" value="1"/>
</dbReference>
<keyword evidence="1" id="KW-0678">Repressor</keyword>
<dbReference type="PROSITE" id="PS50937">
    <property type="entry name" value="HTH_MERR_2"/>
    <property type="match status" value="1"/>
</dbReference>
<dbReference type="SUPFAM" id="SSF46955">
    <property type="entry name" value="Putative DNA-binding domain"/>
    <property type="match status" value="1"/>
</dbReference>
<evidence type="ECO:0000256" key="4">
    <source>
        <dbReference type="ARBA" id="ARBA00023163"/>
    </source>
</evidence>
<dbReference type="InterPro" id="IPR047057">
    <property type="entry name" value="MerR_fam"/>
</dbReference>
<dbReference type="GO" id="GO:0003677">
    <property type="term" value="F:DNA binding"/>
    <property type="evidence" value="ECO:0007669"/>
    <property type="project" value="UniProtKB-KW"/>
</dbReference>
<evidence type="ECO:0000313" key="6">
    <source>
        <dbReference type="EMBL" id="RNI23898.1"/>
    </source>
</evidence>
<feature type="domain" description="HTH merR-type" evidence="5">
    <location>
        <begin position="1"/>
        <end position="68"/>
    </location>
</feature>
<keyword evidence="7" id="KW-1185">Reference proteome</keyword>
<evidence type="ECO:0000256" key="3">
    <source>
        <dbReference type="ARBA" id="ARBA00023125"/>
    </source>
</evidence>
<gene>
    <name evidence="6" type="ORF">EFY87_06425</name>
</gene>
<dbReference type="EMBL" id="RJJQ01000004">
    <property type="protein sequence ID" value="RNI23898.1"/>
    <property type="molecule type" value="Genomic_DNA"/>
</dbReference>
<dbReference type="OrthoDB" id="5242095at2"/>
<evidence type="ECO:0000256" key="1">
    <source>
        <dbReference type="ARBA" id="ARBA00022491"/>
    </source>
</evidence>
<organism evidence="6 7">
    <name type="scientific">Flexivirga caeni</name>
    <dbReference type="NCBI Taxonomy" id="2294115"/>
    <lineage>
        <taxon>Bacteria</taxon>
        <taxon>Bacillati</taxon>
        <taxon>Actinomycetota</taxon>
        <taxon>Actinomycetes</taxon>
        <taxon>Micrococcales</taxon>
        <taxon>Dermacoccaceae</taxon>
        <taxon>Flexivirga</taxon>
    </lineage>
</organism>
<dbReference type="RefSeq" id="WP_123270637.1">
    <property type="nucleotide sequence ID" value="NZ_RJJQ01000004.1"/>
</dbReference>
<name>A0A3M9MGW2_9MICO</name>
<reference evidence="6 7" key="1">
    <citation type="submission" date="2018-11" db="EMBL/GenBank/DDBJ databases">
        <title>Draft genome of Simplicispira Flexivirga sp. BO-16.</title>
        <authorList>
            <person name="Im W.T."/>
        </authorList>
    </citation>
    <scope>NUCLEOTIDE SEQUENCE [LARGE SCALE GENOMIC DNA]</scope>
    <source>
        <strain evidence="6 7">BO-16</strain>
    </source>
</reference>
<dbReference type="Gene3D" id="1.10.1660.10">
    <property type="match status" value="1"/>
</dbReference>
<dbReference type="PANTHER" id="PTHR30204">
    <property type="entry name" value="REDOX-CYCLING DRUG-SENSING TRANSCRIPTIONAL ACTIVATOR SOXR"/>
    <property type="match status" value="1"/>
</dbReference>
<dbReference type="Pfam" id="PF13411">
    <property type="entry name" value="MerR_1"/>
    <property type="match status" value="1"/>
</dbReference>
<sequence>MRVKELADLTGTTVRTIRYYHQIGLLPVPEQHGGVRDYGMAQLARLVRVRWLVGSGVPLAAVRTMLEESASDPDERDAIQTDLALTLSGVDDRIAELERQRKQLINLLHTTAQGGPVSPMPGAVRAMYDRLLARVADEEVADVIRAERQVVEFACYRTELPPLIVEIAENLTDDQLDLIIPLFAEFRDLNESIGALSVDELHCRVDEMADHAAEFVASLGFEPDQVLALLQEASLGSKEYVEYATTQLFAEPLQERFQARLTWGLRRRGALPGPDGATA</sequence>
<evidence type="ECO:0000313" key="7">
    <source>
        <dbReference type="Proteomes" id="UP000271678"/>
    </source>
</evidence>
<dbReference type="CDD" id="cd00592">
    <property type="entry name" value="HTH_MerR-like"/>
    <property type="match status" value="1"/>
</dbReference>
<dbReference type="AlphaFoldDB" id="A0A3M9MGW2"/>
<protein>
    <submittedName>
        <fullName evidence="6">MerR family transcriptional regulator</fullName>
    </submittedName>
</protein>
<keyword evidence="3" id="KW-0238">DNA-binding</keyword>
<dbReference type="GO" id="GO:0003700">
    <property type="term" value="F:DNA-binding transcription factor activity"/>
    <property type="evidence" value="ECO:0007669"/>
    <property type="project" value="InterPro"/>
</dbReference>
<proteinExistence type="predicted"/>
<evidence type="ECO:0000259" key="5">
    <source>
        <dbReference type="PROSITE" id="PS50937"/>
    </source>
</evidence>
<keyword evidence="4" id="KW-0804">Transcription</keyword>
<keyword evidence="2" id="KW-0805">Transcription regulation</keyword>
<comment type="caution">
    <text evidence="6">The sequence shown here is derived from an EMBL/GenBank/DDBJ whole genome shotgun (WGS) entry which is preliminary data.</text>
</comment>
<dbReference type="InterPro" id="IPR000551">
    <property type="entry name" value="MerR-type_HTH_dom"/>
</dbReference>
<dbReference type="Proteomes" id="UP000271678">
    <property type="component" value="Unassembled WGS sequence"/>
</dbReference>
<accession>A0A3M9MGW2</accession>
<dbReference type="InterPro" id="IPR009061">
    <property type="entry name" value="DNA-bd_dom_put_sf"/>
</dbReference>
<dbReference type="SMART" id="SM00422">
    <property type="entry name" value="HTH_MERR"/>
    <property type="match status" value="1"/>
</dbReference>
<evidence type="ECO:0000256" key="2">
    <source>
        <dbReference type="ARBA" id="ARBA00023015"/>
    </source>
</evidence>